<evidence type="ECO:0000256" key="1">
    <source>
        <dbReference type="ARBA" id="ARBA00012687"/>
    </source>
</evidence>
<dbReference type="InterPro" id="IPR003835">
    <property type="entry name" value="Glyco_trans_19"/>
</dbReference>
<comment type="catalytic activity">
    <reaction evidence="7">
        <text>a lipid X + a UDP-2-N,3-O-bis[(3R)-3-hydroxyacyl]-alpha-D-glucosamine = a lipid A disaccharide + UDP + H(+)</text>
        <dbReference type="Rhea" id="RHEA:67828"/>
        <dbReference type="ChEBI" id="CHEBI:15378"/>
        <dbReference type="ChEBI" id="CHEBI:58223"/>
        <dbReference type="ChEBI" id="CHEBI:137748"/>
        <dbReference type="ChEBI" id="CHEBI:176338"/>
        <dbReference type="ChEBI" id="CHEBI:176343"/>
        <dbReference type="EC" id="2.4.1.182"/>
    </reaction>
</comment>
<keyword evidence="4 8" id="KW-0328">Glycosyltransferase</keyword>
<gene>
    <name evidence="8" type="ORF">MNBD_GAMMA04-1457</name>
</gene>
<evidence type="ECO:0000256" key="7">
    <source>
        <dbReference type="ARBA" id="ARBA00048975"/>
    </source>
</evidence>
<evidence type="ECO:0000256" key="4">
    <source>
        <dbReference type="ARBA" id="ARBA00022676"/>
    </source>
</evidence>
<evidence type="ECO:0000256" key="6">
    <source>
        <dbReference type="ARBA" id="ARBA00023098"/>
    </source>
</evidence>
<evidence type="ECO:0000256" key="3">
    <source>
        <dbReference type="ARBA" id="ARBA00022556"/>
    </source>
</evidence>
<accession>A0A3B0W0P4</accession>
<sequence length="396" mass="44366">MSDNLSFSSEKPLVIGMIAGEASGDTLGATLIESLQLRYPNATFVGIGGAKMIALGFQSWFPMEKLSVMGFFEVLKHLFELLRIRKSIITQFLAIKPDVFIGIDAPDFNFKVEAELKKNNITTVHYVGPSVWAWREKRLEKIRDSVDGVLVLFPFEPPYYHRYDIPVKFVGHPLANQFPDVPDTATARALFNIEPLAAVTAILPGSRMSEINRMADVYIQSAKLLADIYPKMQFLIPCIHNKAKERIQEAVNQFGKGLNIRLVDGQSRQVLEACDQALVTSGTATLECALMKKPLVLAIKVHPISYWMMKRLATTQWIGLPNILANQSLVSELIQDQATPHKIAIQMGRLIMDTQLRTKQIKAFEAQYTSLRQNASELAVDAIEEWAGLKDKHIAK</sequence>
<keyword evidence="3" id="KW-0441">Lipid A biosynthesis</keyword>
<keyword evidence="6" id="KW-0443">Lipid metabolism</keyword>
<dbReference type="EMBL" id="UOFB01000350">
    <property type="protein sequence ID" value="VAW49405.1"/>
    <property type="molecule type" value="Genomic_DNA"/>
</dbReference>
<dbReference type="GO" id="GO:0008915">
    <property type="term" value="F:lipid-A-disaccharide synthase activity"/>
    <property type="evidence" value="ECO:0007669"/>
    <property type="project" value="UniProtKB-EC"/>
</dbReference>
<dbReference type="HAMAP" id="MF_00392">
    <property type="entry name" value="LpxB"/>
    <property type="match status" value="1"/>
</dbReference>
<dbReference type="EC" id="2.4.1.182" evidence="1"/>
<dbReference type="PANTHER" id="PTHR30372">
    <property type="entry name" value="LIPID-A-DISACCHARIDE SYNTHASE"/>
    <property type="match status" value="1"/>
</dbReference>
<dbReference type="GO" id="GO:0009245">
    <property type="term" value="P:lipid A biosynthetic process"/>
    <property type="evidence" value="ECO:0007669"/>
    <property type="project" value="UniProtKB-KW"/>
</dbReference>
<organism evidence="8">
    <name type="scientific">hydrothermal vent metagenome</name>
    <dbReference type="NCBI Taxonomy" id="652676"/>
    <lineage>
        <taxon>unclassified sequences</taxon>
        <taxon>metagenomes</taxon>
        <taxon>ecological metagenomes</taxon>
    </lineage>
</organism>
<evidence type="ECO:0000313" key="8">
    <source>
        <dbReference type="EMBL" id="VAW49405.1"/>
    </source>
</evidence>
<dbReference type="GO" id="GO:0016020">
    <property type="term" value="C:membrane"/>
    <property type="evidence" value="ECO:0007669"/>
    <property type="project" value="GOC"/>
</dbReference>
<dbReference type="NCBIfam" id="TIGR00215">
    <property type="entry name" value="lpxB"/>
    <property type="match status" value="1"/>
</dbReference>
<dbReference type="GO" id="GO:0005543">
    <property type="term" value="F:phospholipid binding"/>
    <property type="evidence" value="ECO:0007669"/>
    <property type="project" value="TreeGrafter"/>
</dbReference>
<name>A0A3B0W0P4_9ZZZZ</name>
<proteinExistence type="inferred from homology"/>
<dbReference type="AlphaFoldDB" id="A0A3B0W0P4"/>
<evidence type="ECO:0000256" key="5">
    <source>
        <dbReference type="ARBA" id="ARBA00022679"/>
    </source>
</evidence>
<keyword evidence="2" id="KW-0444">Lipid biosynthesis</keyword>
<dbReference type="Pfam" id="PF02684">
    <property type="entry name" value="LpxB"/>
    <property type="match status" value="1"/>
</dbReference>
<reference evidence="8" key="1">
    <citation type="submission" date="2018-06" db="EMBL/GenBank/DDBJ databases">
        <authorList>
            <person name="Zhirakovskaya E."/>
        </authorList>
    </citation>
    <scope>NUCLEOTIDE SEQUENCE</scope>
</reference>
<keyword evidence="5 8" id="KW-0808">Transferase</keyword>
<dbReference type="PANTHER" id="PTHR30372:SF4">
    <property type="entry name" value="LIPID-A-DISACCHARIDE SYNTHASE, MITOCHONDRIAL-RELATED"/>
    <property type="match status" value="1"/>
</dbReference>
<protein>
    <recommendedName>
        <fullName evidence="1">lipid-A-disaccharide synthase</fullName>
        <ecNumber evidence="1">2.4.1.182</ecNumber>
    </recommendedName>
</protein>
<dbReference type="SUPFAM" id="SSF53756">
    <property type="entry name" value="UDP-Glycosyltransferase/glycogen phosphorylase"/>
    <property type="match status" value="1"/>
</dbReference>
<evidence type="ECO:0000256" key="2">
    <source>
        <dbReference type="ARBA" id="ARBA00022516"/>
    </source>
</evidence>